<evidence type="ECO:0000256" key="3">
    <source>
        <dbReference type="ARBA" id="ARBA00023180"/>
    </source>
</evidence>
<protein>
    <recommendedName>
        <fullName evidence="7">Glycoside hydrolase family 3 N-terminal domain-containing protein</fullName>
    </recommendedName>
</protein>
<dbReference type="Gene3D" id="3.20.20.300">
    <property type="entry name" value="Glycoside hydrolase, family 3, N-terminal domain"/>
    <property type="match status" value="1"/>
</dbReference>
<dbReference type="EMBL" id="JAGPNK010000040">
    <property type="protein sequence ID" value="KAH7303092.1"/>
    <property type="molecule type" value="Genomic_DNA"/>
</dbReference>
<reference evidence="5" key="1">
    <citation type="journal article" date="2021" name="Nat. Commun.">
        <title>Genetic determinants of endophytism in the Arabidopsis root mycobiome.</title>
        <authorList>
            <person name="Mesny F."/>
            <person name="Miyauchi S."/>
            <person name="Thiergart T."/>
            <person name="Pickel B."/>
            <person name="Atanasova L."/>
            <person name="Karlsson M."/>
            <person name="Huettel B."/>
            <person name="Barry K.W."/>
            <person name="Haridas S."/>
            <person name="Chen C."/>
            <person name="Bauer D."/>
            <person name="Andreopoulos W."/>
            <person name="Pangilinan J."/>
            <person name="LaButti K."/>
            <person name="Riley R."/>
            <person name="Lipzen A."/>
            <person name="Clum A."/>
            <person name="Drula E."/>
            <person name="Henrissat B."/>
            <person name="Kohler A."/>
            <person name="Grigoriev I.V."/>
            <person name="Martin F.M."/>
            <person name="Hacquard S."/>
        </authorList>
    </citation>
    <scope>NUCLEOTIDE SEQUENCE</scope>
    <source>
        <strain evidence="5">MPI-CAGE-CH-0235</strain>
    </source>
</reference>
<proteinExistence type="inferred from homology"/>
<keyword evidence="3" id="KW-0325">Glycoprotein</keyword>
<keyword evidence="6" id="KW-1185">Reference proteome</keyword>
<dbReference type="InterPro" id="IPR017853">
    <property type="entry name" value="GH"/>
</dbReference>
<dbReference type="Proteomes" id="UP000813444">
    <property type="component" value="Unassembled WGS sequence"/>
</dbReference>
<evidence type="ECO:0000313" key="6">
    <source>
        <dbReference type="Proteomes" id="UP000813444"/>
    </source>
</evidence>
<evidence type="ECO:0008006" key="7">
    <source>
        <dbReference type="Google" id="ProtNLM"/>
    </source>
</evidence>
<evidence type="ECO:0000313" key="5">
    <source>
        <dbReference type="EMBL" id="KAH7303092.1"/>
    </source>
</evidence>
<evidence type="ECO:0000256" key="4">
    <source>
        <dbReference type="SAM" id="MobiDB-lite"/>
    </source>
</evidence>
<evidence type="ECO:0000256" key="1">
    <source>
        <dbReference type="ARBA" id="ARBA00005336"/>
    </source>
</evidence>
<name>A0A8K0WK83_9HYPO</name>
<organism evidence="5 6">
    <name type="scientific">Stachybotrys elegans</name>
    <dbReference type="NCBI Taxonomy" id="80388"/>
    <lineage>
        <taxon>Eukaryota</taxon>
        <taxon>Fungi</taxon>
        <taxon>Dikarya</taxon>
        <taxon>Ascomycota</taxon>
        <taxon>Pezizomycotina</taxon>
        <taxon>Sordariomycetes</taxon>
        <taxon>Hypocreomycetidae</taxon>
        <taxon>Hypocreales</taxon>
        <taxon>Stachybotryaceae</taxon>
        <taxon>Stachybotrys</taxon>
    </lineage>
</organism>
<dbReference type="InterPro" id="IPR036962">
    <property type="entry name" value="Glyco_hydro_3_N_sf"/>
</dbReference>
<dbReference type="GO" id="GO:0004553">
    <property type="term" value="F:hydrolase activity, hydrolyzing O-glycosyl compounds"/>
    <property type="evidence" value="ECO:0007669"/>
    <property type="project" value="InterPro"/>
</dbReference>
<accession>A0A8K0WK83</accession>
<keyword evidence="2" id="KW-0378">Hydrolase</keyword>
<dbReference type="AlphaFoldDB" id="A0A8K0WK83"/>
<dbReference type="GO" id="GO:0005975">
    <property type="term" value="P:carbohydrate metabolic process"/>
    <property type="evidence" value="ECO:0007669"/>
    <property type="project" value="InterPro"/>
</dbReference>
<dbReference type="SUPFAM" id="SSF51445">
    <property type="entry name" value="(Trans)glycosidases"/>
    <property type="match status" value="1"/>
</dbReference>
<feature type="region of interest" description="Disordered" evidence="4">
    <location>
        <begin position="92"/>
        <end position="128"/>
    </location>
</feature>
<sequence>MSHFNLIGPINDPGMVAAWQHVLDHNHFNSNVGTGFKAGAMNQWPEAFGLAALHDPDLVRRFAGCSSRDTFGESSTLASELVAAYIEGLRGPSGDGHDSVSTMTKHFPGSEPLKDGEDPHFAGGQRLV</sequence>
<comment type="similarity">
    <text evidence="1">Belongs to the glycosyl hydrolase 3 family.</text>
</comment>
<gene>
    <name evidence="5" type="ORF">B0I35DRAFT_485437</name>
</gene>
<dbReference type="OrthoDB" id="416222at2759"/>
<evidence type="ECO:0000256" key="2">
    <source>
        <dbReference type="ARBA" id="ARBA00022801"/>
    </source>
</evidence>
<comment type="caution">
    <text evidence="5">The sequence shown here is derived from an EMBL/GenBank/DDBJ whole genome shotgun (WGS) entry which is preliminary data.</text>
</comment>